<dbReference type="SMART" id="SM00448">
    <property type="entry name" value="REC"/>
    <property type="match status" value="1"/>
</dbReference>
<name>A0A927H0M5_9BACL</name>
<dbReference type="GO" id="GO:0043565">
    <property type="term" value="F:sequence-specific DNA binding"/>
    <property type="evidence" value="ECO:0007669"/>
    <property type="project" value="InterPro"/>
</dbReference>
<dbReference type="SUPFAM" id="SSF46689">
    <property type="entry name" value="Homeodomain-like"/>
    <property type="match status" value="2"/>
</dbReference>
<dbReference type="InterPro" id="IPR018060">
    <property type="entry name" value="HTH_AraC"/>
</dbReference>
<evidence type="ECO:0000256" key="4">
    <source>
        <dbReference type="PROSITE-ProRule" id="PRU00169"/>
    </source>
</evidence>
<feature type="modified residue" description="4-aspartylphosphate" evidence="4">
    <location>
        <position position="61"/>
    </location>
</feature>
<keyword evidence="8" id="KW-1185">Reference proteome</keyword>
<dbReference type="InterPro" id="IPR020449">
    <property type="entry name" value="Tscrpt_reg_AraC-type_HTH"/>
</dbReference>
<evidence type="ECO:0000256" key="3">
    <source>
        <dbReference type="ARBA" id="ARBA00023163"/>
    </source>
</evidence>
<dbReference type="RefSeq" id="WP_190928931.1">
    <property type="nucleotide sequence ID" value="NZ_JACXJA010000019.1"/>
</dbReference>
<sequence length="539" mass="61203">MNLRNKVLKALLVDDEINIMRNLQTVIPWEELNFGVVGMATNGVKAMELVGEFAPDLILSDIRMPVMDGIALLKWLQEQKYEGEVVMLTGFQEFDYARSAVKYGAKDFILKPIDYEELRQIVERLALQIREKRMERLKEEKTWKRLSSLAYEKMLHDVLLDYTSVCSLHLLPEEGELPDQPAYTLLVADLDGYSQIARPWSERERKLWNFAVRNVLQEALVPDEQAYAVLQTREGEWCLLLEHRPDRAIPGTEQIRVWSHSLQAAVEQYAKLTVSIGIFASPVPMERLAEAYKCVQRSLQLSPGKQHVVFVDGAGDGGETNEPLWSVLDELVAGLKQKDRAKVEQATQGLHASVKAILAFSVLRGEQMLHFVVLHLMREMREIGLLEGEQEEAVWAKLEKSVCVKELLDTIDGLTSACMNAGLAKKTGEVLMVSAKNYIQRHMSSDLGIEEVADYLGISCSYFSLLFKQQFGETFVEYLTRQRMELAKSLLVMTGKSVTSIGNKVGYAERRYFTKVFHKYEGMTPTEFRERHAAGEADG</sequence>
<dbReference type="Proteomes" id="UP000639396">
    <property type="component" value="Unassembled WGS sequence"/>
</dbReference>
<dbReference type="PANTHER" id="PTHR43280">
    <property type="entry name" value="ARAC-FAMILY TRANSCRIPTIONAL REGULATOR"/>
    <property type="match status" value="1"/>
</dbReference>
<dbReference type="PROSITE" id="PS50110">
    <property type="entry name" value="RESPONSE_REGULATORY"/>
    <property type="match status" value="1"/>
</dbReference>
<evidence type="ECO:0000313" key="8">
    <source>
        <dbReference type="Proteomes" id="UP000639396"/>
    </source>
</evidence>
<accession>A0A927H0M5</accession>
<dbReference type="SMART" id="SM00342">
    <property type="entry name" value="HTH_ARAC"/>
    <property type="match status" value="1"/>
</dbReference>
<proteinExistence type="predicted"/>
<dbReference type="InterPro" id="IPR011006">
    <property type="entry name" value="CheY-like_superfamily"/>
</dbReference>
<dbReference type="Gene3D" id="3.40.50.2300">
    <property type="match status" value="1"/>
</dbReference>
<dbReference type="InterPro" id="IPR009057">
    <property type="entry name" value="Homeodomain-like_sf"/>
</dbReference>
<evidence type="ECO:0000256" key="1">
    <source>
        <dbReference type="ARBA" id="ARBA00023015"/>
    </source>
</evidence>
<dbReference type="GO" id="GO:0000160">
    <property type="term" value="P:phosphorelay signal transduction system"/>
    <property type="evidence" value="ECO:0007669"/>
    <property type="project" value="InterPro"/>
</dbReference>
<gene>
    <name evidence="7" type="ORF">IDH45_14990</name>
</gene>
<dbReference type="Pfam" id="PF12833">
    <property type="entry name" value="HTH_18"/>
    <property type="match status" value="1"/>
</dbReference>
<evidence type="ECO:0000313" key="7">
    <source>
        <dbReference type="EMBL" id="MBD2863297.1"/>
    </source>
</evidence>
<comment type="caution">
    <text evidence="7">The sequence shown here is derived from an EMBL/GenBank/DDBJ whole genome shotgun (WGS) entry which is preliminary data.</text>
</comment>
<dbReference type="SUPFAM" id="SSF52172">
    <property type="entry name" value="CheY-like"/>
    <property type="match status" value="1"/>
</dbReference>
<keyword evidence="3" id="KW-0804">Transcription</keyword>
<dbReference type="PROSITE" id="PS01124">
    <property type="entry name" value="HTH_ARAC_FAMILY_2"/>
    <property type="match status" value="1"/>
</dbReference>
<feature type="domain" description="HTH araC/xylS-type" evidence="5">
    <location>
        <begin position="433"/>
        <end position="531"/>
    </location>
</feature>
<dbReference type="InterPro" id="IPR001789">
    <property type="entry name" value="Sig_transdc_resp-reg_receiver"/>
</dbReference>
<keyword evidence="4" id="KW-0597">Phosphoprotein</keyword>
<feature type="domain" description="Response regulatory" evidence="6">
    <location>
        <begin position="9"/>
        <end position="126"/>
    </location>
</feature>
<keyword evidence="1" id="KW-0805">Transcription regulation</keyword>
<dbReference type="EMBL" id="JACXJA010000019">
    <property type="protein sequence ID" value="MBD2863297.1"/>
    <property type="molecule type" value="Genomic_DNA"/>
</dbReference>
<dbReference type="PRINTS" id="PR00032">
    <property type="entry name" value="HTHARAC"/>
</dbReference>
<dbReference type="CDD" id="cd17536">
    <property type="entry name" value="REC_YesN-like"/>
    <property type="match status" value="1"/>
</dbReference>
<evidence type="ECO:0000256" key="2">
    <source>
        <dbReference type="ARBA" id="ARBA00023125"/>
    </source>
</evidence>
<dbReference type="AlphaFoldDB" id="A0A927H0M5"/>
<evidence type="ECO:0000259" key="6">
    <source>
        <dbReference type="PROSITE" id="PS50110"/>
    </source>
</evidence>
<keyword evidence="2" id="KW-0238">DNA-binding</keyword>
<organism evidence="7 8">
    <name type="scientific">Paenibacillus oceani</name>
    <dbReference type="NCBI Taxonomy" id="2772510"/>
    <lineage>
        <taxon>Bacteria</taxon>
        <taxon>Bacillati</taxon>
        <taxon>Bacillota</taxon>
        <taxon>Bacilli</taxon>
        <taxon>Bacillales</taxon>
        <taxon>Paenibacillaceae</taxon>
        <taxon>Paenibacillus</taxon>
    </lineage>
</organism>
<dbReference type="Pfam" id="PF00072">
    <property type="entry name" value="Response_reg"/>
    <property type="match status" value="1"/>
</dbReference>
<dbReference type="GO" id="GO:0003700">
    <property type="term" value="F:DNA-binding transcription factor activity"/>
    <property type="evidence" value="ECO:0007669"/>
    <property type="project" value="InterPro"/>
</dbReference>
<evidence type="ECO:0000259" key="5">
    <source>
        <dbReference type="PROSITE" id="PS01124"/>
    </source>
</evidence>
<protein>
    <submittedName>
        <fullName evidence="7">Response regulator</fullName>
    </submittedName>
</protein>
<reference evidence="7" key="1">
    <citation type="submission" date="2020-09" db="EMBL/GenBank/DDBJ databases">
        <title>A novel bacterium of genus Paenibacillus, isolated from South China Sea.</title>
        <authorList>
            <person name="Huang H."/>
            <person name="Mo K."/>
            <person name="Hu Y."/>
        </authorList>
    </citation>
    <scope>NUCLEOTIDE SEQUENCE</scope>
    <source>
        <strain evidence="7">IB182363</strain>
    </source>
</reference>
<dbReference type="PANTHER" id="PTHR43280:SF28">
    <property type="entry name" value="HTH-TYPE TRANSCRIPTIONAL ACTIVATOR RHAS"/>
    <property type="match status" value="1"/>
</dbReference>
<dbReference type="Gene3D" id="1.10.10.60">
    <property type="entry name" value="Homeodomain-like"/>
    <property type="match status" value="2"/>
</dbReference>